<dbReference type="InterPro" id="IPR002753">
    <property type="entry name" value="UPF0058"/>
</dbReference>
<organism evidence="1 2">
    <name type="scientific">Methanooceanicella nereidis</name>
    <dbReference type="NCBI Taxonomy" id="2052831"/>
    <lineage>
        <taxon>Archaea</taxon>
        <taxon>Methanobacteriati</taxon>
        <taxon>Methanobacteriota</taxon>
        <taxon>Stenosarchaea group</taxon>
        <taxon>Methanomicrobia</taxon>
        <taxon>Methanocellales</taxon>
        <taxon>Methanocellaceae</taxon>
        <taxon>Methanooceanicella</taxon>
    </lineage>
</organism>
<protein>
    <submittedName>
        <fullName evidence="1">Metal-binding protein</fullName>
    </submittedName>
</protein>
<keyword evidence="2" id="KW-1185">Reference proteome</keyword>
<dbReference type="Proteomes" id="UP001320159">
    <property type="component" value="Unassembled WGS sequence"/>
</dbReference>
<proteinExistence type="predicted"/>
<evidence type="ECO:0000313" key="2">
    <source>
        <dbReference type="Proteomes" id="UP001320159"/>
    </source>
</evidence>
<name>A0AAP2REB2_9EURY</name>
<dbReference type="AlphaFoldDB" id="A0AAP2REB2"/>
<dbReference type="PANTHER" id="PTHR42203">
    <property type="entry name" value="UPF0058 PROTEIN MJ1205"/>
    <property type="match status" value="1"/>
</dbReference>
<dbReference type="EMBL" id="PGCK01000003">
    <property type="protein sequence ID" value="MCD1294490.1"/>
    <property type="molecule type" value="Genomic_DNA"/>
</dbReference>
<dbReference type="SUPFAM" id="SSF140371">
    <property type="entry name" value="Vng1086c-like"/>
    <property type="match status" value="1"/>
</dbReference>
<reference evidence="1 2" key="1">
    <citation type="submission" date="2017-11" db="EMBL/GenBank/DDBJ databases">
        <title>Isolation and Characterization of Family Methanocellaceae Species from Potential Methane Hydrate Area Offshore Southwestern Taiwan.</title>
        <authorList>
            <person name="Zhang W.-L."/>
            <person name="Chen W.-C."/>
            <person name="Lai M.-C."/>
            <person name="Chen S.-C."/>
        </authorList>
    </citation>
    <scope>NUCLEOTIDE SEQUENCE [LARGE SCALE GENOMIC DNA]</scope>
    <source>
        <strain evidence="1 2">CWC-04</strain>
    </source>
</reference>
<dbReference type="Gene3D" id="1.20.1270.110">
    <property type="entry name" value="Uncharacterised protein family UPF0058"/>
    <property type="match status" value="1"/>
</dbReference>
<sequence>MQKEELIYLHTTLVQVKRFLESEGVEADFSRYESLHISPVHVHRSKTDHMNAIFVLSDEIGRAINPGRDNTTIIGKKDRKLNLLGVKEKGLADLRA</sequence>
<dbReference type="PANTHER" id="PTHR42203:SF2">
    <property type="entry name" value="UPF0058 PROTEIN MJ1205"/>
    <property type="match status" value="1"/>
</dbReference>
<gene>
    <name evidence="1" type="ORF">CUJ83_05685</name>
</gene>
<dbReference type="Pfam" id="PF01893">
    <property type="entry name" value="UPF0058"/>
    <property type="match status" value="1"/>
</dbReference>
<dbReference type="RefSeq" id="WP_230741318.1">
    <property type="nucleotide sequence ID" value="NZ_PGCK01000003.1"/>
</dbReference>
<comment type="caution">
    <text evidence="1">The sequence shown here is derived from an EMBL/GenBank/DDBJ whole genome shotgun (WGS) entry which is preliminary data.</text>
</comment>
<dbReference type="InterPro" id="IPR036519">
    <property type="entry name" value="UPF0058_sf"/>
</dbReference>
<accession>A0AAP2REB2</accession>
<evidence type="ECO:0000313" key="1">
    <source>
        <dbReference type="EMBL" id="MCD1294490.1"/>
    </source>
</evidence>